<evidence type="ECO:0000256" key="1">
    <source>
        <dbReference type="SAM" id="Phobius"/>
    </source>
</evidence>
<keyword evidence="4" id="KW-1185">Reference proteome</keyword>
<dbReference type="Pfam" id="PF20151">
    <property type="entry name" value="DUF6533"/>
    <property type="match status" value="1"/>
</dbReference>
<dbReference type="Proteomes" id="UP000309038">
    <property type="component" value="Unassembled WGS sequence"/>
</dbReference>
<sequence length="81" mass="9173">MSQALSDSSLVAALQAEVNANYLIFGTTALTAYEYVITIKQEVNMVWRRKWILTTWIFMANRYLLIGNMLLAVIPTTSKLS</sequence>
<proteinExistence type="predicted"/>
<organism evidence="3 4">
    <name type="scientific">Hermanssonia centrifuga</name>
    <dbReference type="NCBI Taxonomy" id="98765"/>
    <lineage>
        <taxon>Eukaryota</taxon>
        <taxon>Fungi</taxon>
        <taxon>Dikarya</taxon>
        <taxon>Basidiomycota</taxon>
        <taxon>Agaricomycotina</taxon>
        <taxon>Agaricomycetes</taxon>
        <taxon>Polyporales</taxon>
        <taxon>Meruliaceae</taxon>
        <taxon>Hermanssonia</taxon>
    </lineage>
</organism>
<name>A0A4S4KHK0_9APHY</name>
<reference evidence="3 4" key="1">
    <citation type="submission" date="2019-02" db="EMBL/GenBank/DDBJ databases">
        <title>Genome sequencing of the rare red list fungi Phlebia centrifuga.</title>
        <authorList>
            <person name="Buettner E."/>
            <person name="Kellner H."/>
        </authorList>
    </citation>
    <scope>NUCLEOTIDE SEQUENCE [LARGE SCALE GENOMIC DNA]</scope>
    <source>
        <strain evidence="3 4">DSM 108282</strain>
    </source>
</reference>
<dbReference type="InterPro" id="IPR045340">
    <property type="entry name" value="DUF6533"/>
</dbReference>
<comment type="caution">
    <text evidence="3">The sequence shown here is derived from an EMBL/GenBank/DDBJ whole genome shotgun (WGS) entry which is preliminary data.</text>
</comment>
<dbReference type="EMBL" id="SGPJ01000150">
    <property type="protein sequence ID" value="THG97755.1"/>
    <property type="molecule type" value="Genomic_DNA"/>
</dbReference>
<evidence type="ECO:0000313" key="3">
    <source>
        <dbReference type="EMBL" id="THG97755.1"/>
    </source>
</evidence>
<keyword evidence="1" id="KW-0472">Membrane</keyword>
<feature type="transmembrane region" description="Helical" evidence="1">
    <location>
        <begin position="51"/>
        <end position="74"/>
    </location>
</feature>
<protein>
    <recommendedName>
        <fullName evidence="2">DUF6533 domain-containing protein</fullName>
    </recommendedName>
</protein>
<feature type="transmembrane region" description="Helical" evidence="1">
    <location>
        <begin position="20"/>
        <end position="39"/>
    </location>
</feature>
<accession>A0A4S4KHK0</accession>
<keyword evidence="1" id="KW-1133">Transmembrane helix</keyword>
<gene>
    <name evidence="3" type="ORF">EW026_g4307</name>
</gene>
<evidence type="ECO:0000313" key="4">
    <source>
        <dbReference type="Proteomes" id="UP000309038"/>
    </source>
</evidence>
<evidence type="ECO:0000259" key="2">
    <source>
        <dbReference type="Pfam" id="PF20151"/>
    </source>
</evidence>
<dbReference type="AlphaFoldDB" id="A0A4S4KHK0"/>
<keyword evidence="1" id="KW-0812">Transmembrane</keyword>
<feature type="domain" description="DUF6533" evidence="2">
    <location>
        <begin position="22"/>
        <end position="66"/>
    </location>
</feature>